<dbReference type="PANTHER" id="PTHR10943">
    <property type="entry name" value="26S PROTEASOME NON-ATPASE REGULATORY SUBUNIT"/>
    <property type="match status" value="1"/>
</dbReference>
<evidence type="ECO:0008006" key="5">
    <source>
        <dbReference type="Google" id="ProtNLM"/>
    </source>
</evidence>
<reference evidence="4" key="2">
    <citation type="journal article" date="2017" name="Nat. Plants">
        <title>The Aegilops tauschii genome reveals multiple impacts of transposons.</title>
        <authorList>
            <person name="Zhao G."/>
            <person name="Zou C."/>
            <person name="Li K."/>
            <person name="Wang K."/>
            <person name="Li T."/>
            <person name="Gao L."/>
            <person name="Zhang X."/>
            <person name="Wang H."/>
            <person name="Yang Z."/>
            <person name="Liu X."/>
            <person name="Jiang W."/>
            <person name="Mao L."/>
            <person name="Kong X."/>
            <person name="Jiao Y."/>
            <person name="Jia J."/>
        </authorList>
    </citation>
    <scope>NUCLEOTIDE SEQUENCE [LARGE SCALE GENOMIC DNA]</scope>
    <source>
        <strain evidence="4">cv. AL8/78</strain>
    </source>
</reference>
<dbReference type="AlphaFoldDB" id="A0A453CER2"/>
<dbReference type="InterPro" id="IPR016024">
    <property type="entry name" value="ARM-type_fold"/>
</dbReference>
<evidence type="ECO:0000256" key="1">
    <source>
        <dbReference type="ARBA" id="ARBA00022737"/>
    </source>
</evidence>
<reference evidence="3" key="3">
    <citation type="journal article" date="2017" name="Nature">
        <title>Genome sequence of the progenitor of the wheat D genome Aegilops tauschii.</title>
        <authorList>
            <person name="Luo M.C."/>
            <person name="Gu Y.Q."/>
            <person name="Puiu D."/>
            <person name="Wang H."/>
            <person name="Twardziok S.O."/>
            <person name="Deal K.R."/>
            <person name="Huo N."/>
            <person name="Zhu T."/>
            <person name="Wang L."/>
            <person name="Wang Y."/>
            <person name="McGuire P.E."/>
            <person name="Liu S."/>
            <person name="Long H."/>
            <person name="Ramasamy R.K."/>
            <person name="Rodriguez J.C."/>
            <person name="Van S.L."/>
            <person name="Yuan L."/>
            <person name="Wang Z."/>
            <person name="Xia Z."/>
            <person name="Xiao L."/>
            <person name="Anderson O.D."/>
            <person name="Ouyang S."/>
            <person name="Liang Y."/>
            <person name="Zimin A.V."/>
            <person name="Pertea G."/>
            <person name="Qi P."/>
            <person name="Bennetzen J.L."/>
            <person name="Dai X."/>
            <person name="Dawson M.W."/>
            <person name="Muller H.G."/>
            <person name="Kugler K."/>
            <person name="Rivarola-Duarte L."/>
            <person name="Spannagl M."/>
            <person name="Mayer K.F.X."/>
            <person name="Lu F.H."/>
            <person name="Bevan M.W."/>
            <person name="Leroy P."/>
            <person name="Li P."/>
            <person name="You F.M."/>
            <person name="Sun Q."/>
            <person name="Liu Z."/>
            <person name="Lyons E."/>
            <person name="Wicker T."/>
            <person name="Salzberg S.L."/>
            <person name="Devos K.M."/>
            <person name="Dvorak J."/>
        </authorList>
    </citation>
    <scope>NUCLEOTIDE SEQUENCE [LARGE SCALE GENOMIC DNA]</scope>
    <source>
        <strain evidence="3">cv. AL8/78</strain>
    </source>
</reference>
<evidence type="ECO:0000313" key="4">
    <source>
        <dbReference type="Proteomes" id="UP000015105"/>
    </source>
</evidence>
<reference evidence="4" key="1">
    <citation type="journal article" date="2014" name="Science">
        <title>Ancient hybridizations among the ancestral genomes of bread wheat.</title>
        <authorList>
            <consortium name="International Wheat Genome Sequencing Consortium,"/>
            <person name="Marcussen T."/>
            <person name="Sandve S.R."/>
            <person name="Heier L."/>
            <person name="Spannagl M."/>
            <person name="Pfeifer M."/>
            <person name="Jakobsen K.S."/>
            <person name="Wulff B.B."/>
            <person name="Steuernagel B."/>
            <person name="Mayer K.F."/>
            <person name="Olsen O.A."/>
        </authorList>
    </citation>
    <scope>NUCLEOTIDE SEQUENCE [LARGE SCALE GENOMIC DNA]</scope>
    <source>
        <strain evidence="4">cv. AL8/78</strain>
    </source>
</reference>
<keyword evidence="4" id="KW-1185">Reference proteome</keyword>
<dbReference type="GO" id="GO:0034515">
    <property type="term" value="C:proteasome storage granule"/>
    <property type="evidence" value="ECO:0007669"/>
    <property type="project" value="TreeGrafter"/>
</dbReference>
<name>A0A453CER2_AEGTS</name>
<organism evidence="3 4">
    <name type="scientific">Aegilops tauschii subsp. strangulata</name>
    <name type="common">Goatgrass</name>
    <dbReference type="NCBI Taxonomy" id="200361"/>
    <lineage>
        <taxon>Eukaryota</taxon>
        <taxon>Viridiplantae</taxon>
        <taxon>Streptophyta</taxon>
        <taxon>Embryophyta</taxon>
        <taxon>Tracheophyta</taxon>
        <taxon>Spermatophyta</taxon>
        <taxon>Magnoliopsida</taxon>
        <taxon>Liliopsida</taxon>
        <taxon>Poales</taxon>
        <taxon>Poaceae</taxon>
        <taxon>BOP clade</taxon>
        <taxon>Pooideae</taxon>
        <taxon>Triticodae</taxon>
        <taxon>Triticeae</taxon>
        <taxon>Triticinae</taxon>
        <taxon>Aegilops</taxon>
    </lineage>
</organism>
<dbReference type="SUPFAM" id="SSF48371">
    <property type="entry name" value="ARM repeat"/>
    <property type="match status" value="1"/>
</dbReference>
<dbReference type="GO" id="GO:0005634">
    <property type="term" value="C:nucleus"/>
    <property type="evidence" value="ECO:0007669"/>
    <property type="project" value="TreeGrafter"/>
</dbReference>
<dbReference type="EnsemblPlants" id="AET2Gv20821700.7">
    <property type="protein sequence ID" value="AET2Gv20821700.7"/>
    <property type="gene ID" value="AET2Gv20821700"/>
</dbReference>
<dbReference type="Gene3D" id="1.25.10.10">
    <property type="entry name" value="Leucine-rich Repeat Variant"/>
    <property type="match status" value="1"/>
</dbReference>
<proteinExistence type="predicted"/>
<dbReference type="PANTHER" id="PTHR10943:SF1">
    <property type="entry name" value="26S PROTEASOME NON-ATPASE REGULATORY SUBUNIT 2"/>
    <property type="match status" value="1"/>
</dbReference>
<dbReference type="GO" id="GO:0043161">
    <property type="term" value="P:proteasome-mediated ubiquitin-dependent protein catabolic process"/>
    <property type="evidence" value="ECO:0007669"/>
    <property type="project" value="TreeGrafter"/>
</dbReference>
<evidence type="ECO:0000313" key="3">
    <source>
        <dbReference type="EnsemblPlants" id="AET2Gv20821700.7"/>
    </source>
</evidence>
<dbReference type="InterPro" id="IPR011989">
    <property type="entry name" value="ARM-like"/>
</dbReference>
<dbReference type="GO" id="GO:0008540">
    <property type="term" value="C:proteasome regulatory particle, base subcomplex"/>
    <property type="evidence" value="ECO:0007669"/>
    <property type="project" value="TreeGrafter"/>
</dbReference>
<keyword evidence="2" id="KW-0647">Proteasome</keyword>
<reference evidence="3" key="4">
    <citation type="submission" date="2019-03" db="UniProtKB">
        <authorList>
            <consortium name="EnsemblPlants"/>
        </authorList>
    </citation>
    <scope>IDENTIFICATION</scope>
</reference>
<accession>A0A453CER2</accession>
<dbReference type="Proteomes" id="UP000015105">
    <property type="component" value="Chromosome 2D"/>
</dbReference>
<sequence length="188" mass="20916">EIAQSIISVLRSCREADISKPIARMLPLALGLLYLGKQEMATSIIEESLTLHKEIKHYCAMSVMSLAFAGTGNVNMVHRLFRISSHNNGTYRGPTVIGIALIAMGEEIGAEMAVRFLEQLLQYGDYTVRRAVPLALALLSISNPKVYIMDTLSRLSHDSDIFVSMGFNYLNGLDRCWYKQFSHSSDSP</sequence>
<keyword evidence="1" id="KW-0677">Repeat</keyword>
<evidence type="ECO:0000256" key="2">
    <source>
        <dbReference type="ARBA" id="ARBA00022942"/>
    </source>
</evidence>
<dbReference type="Gramene" id="AET2Gv20821700.7">
    <property type="protein sequence ID" value="AET2Gv20821700.7"/>
    <property type="gene ID" value="AET2Gv20821700"/>
</dbReference>
<protein>
    <recommendedName>
        <fullName evidence="5">26S proteasome non-ATPase regulatory subunit RPN1 C-terminal domain-containing protein</fullName>
    </recommendedName>
</protein>
<reference evidence="3" key="5">
    <citation type="journal article" date="2021" name="G3 (Bethesda)">
        <title>Aegilops tauschii genome assembly Aet v5.0 features greater sequence contiguity and improved annotation.</title>
        <authorList>
            <person name="Wang L."/>
            <person name="Zhu T."/>
            <person name="Rodriguez J.C."/>
            <person name="Deal K.R."/>
            <person name="Dubcovsky J."/>
            <person name="McGuire P.E."/>
            <person name="Lux T."/>
            <person name="Spannagl M."/>
            <person name="Mayer K.F.X."/>
            <person name="Baldrich P."/>
            <person name="Meyers B.C."/>
            <person name="Huo N."/>
            <person name="Gu Y.Q."/>
            <person name="Zhou H."/>
            <person name="Devos K.M."/>
            <person name="Bennetzen J.L."/>
            <person name="Unver T."/>
            <person name="Budak H."/>
            <person name="Gulick P.J."/>
            <person name="Galiba G."/>
            <person name="Kalapos B."/>
            <person name="Nelson D.R."/>
            <person name="Li P."/>
            <person name="You F.M."/>
            <person name="Luo M.C."/>
            <person name="Dvorak J."/>
        </authorList>
    </citation>
    <scope>NUCLEOTIDE SEQUENCE [LARGE SCALE GENOMIC DNA]</scope>
    <source>
        <strain evidence="3">cv. AL8/78</strain>
    </source>
</reference>